<dbReference type="InterPro" id="IPR029069">
    <property type="entry name" value="HotDog_dom_sf"/>
</dbReference>
<dbReference type="CDD" id="cd03443">
    <property type="entry name" value="PaaI_thioesterase"/>
    <property type="match status" value="1"/>
</dbReference>
<dbReference type="NCBIfam" id="TIGR00369">
    <property type="entry name" value="unchar_dom_1"/>
    <property type="match status" value="1"/>
</dbReference>
<dbReference type="SUPFAM" id="SSF54637">
    <property type="entry name" value="Thioesterase/thiol ester dehydrase-isomerase"/>
    <property type="match status" value="1"/>
</dbReference>
<organism evidence="3 4">
    <name type="scientific">Aedoeadaptatus acetigenes</name>
    <dbReference type="NCBI Taxonomy" id="2981723"/>
    <lineage>
        <taxon>Bacteria</taxon>
        <taxon>Bacillati</taxon>
        <taxon>Bacillota</taxon>
        <taxon>Tissierellia</taxon>
        <taxon>Tissierellales</taxon>
        <taxon>Peptoniphilaceae</taxon>
        <taxon>Aedoeadaptatus</taxon>
    </lineage>
</organism>
<accession>A0ABV1J4E8</accession>
<dbReference type="Proteomes" id="UP001481872">
    <property type="component" value="Unassembled WGS sequence"/>
</dbReference>
<dbReference type="Gene3D" id="3.10.129.10">
    <property type="entry name" value="Hotdog Thioesterase"/>
    <property type="match status" value="1"/>
</dbReference>
<dbReference type="InterPro" id="IPR006683">
    <property type="entry name" value="Thioestr_dom"/>
</dbReference>
<evidence type="ECO:0000256" key="1">
    <source>
        <dbReference type="ARBA" id="ARBA00022801"/>
    </source>
</evidence>
<name>A0ABV1J4E8_9FIRM</name>
<protein>
    <submittedName>
        <fullName evidence="3">PaaI family thioesterase</fullName>
        <ecNumber evidence="3">3.1.2.-</ecNumber>
    </submittedName>
</protein>
<dbReference type="GO" id="GO:0016787">
    <property type="term" value="F:hydrolase activity"/>
    <property type="evidence" value="ECO:0007669"/>
    <property type="project" value="UniProtKB-KW"/>
</dbReference>
<sequence>MEEWRQERVREIFQRFTSLFDLTILEHTDDTIYARWHVDETVLNPADIAHGGAVYSVTDAICAALGLRNNHLLTRGVNFYYYRSVLLGDAYIRADFKKVGKYTSVMEAEVTQNGKLCAKGMFDMAYMPQAEQIEME</sequence>
<feature type="domain" description="Thioesterase" evidence="2">
    <location>
        <begin position="48"/>
        <end position="113"/>
    </location>
</feature>
<dbReference type="EMBL" id="JBBNPS010000003">
    <property type="protein sequence ID" value="MEQ3353052.1"/>
    <property type="molecule type" value="Genomic_DNA"/>
</dbReference>
<evidence type="ECO:0000313" key="3">
    <source>
        <dbReference type="EMBL" id="MEQ3353052.1"/>
    </source>
</evidence>
<dbReference type="InterPro" id="IPR003736">
    <property type="entry name" value="PAAI_dom"/>
</dbReference>
<evidence type="ECO:0000313" key="4">
    <source>
        <dbReference type="Proteomes" id="UP001481872"/>
    </source>
</evidence>
<dbReference type="RefSeq" id="WP_148471918.1">
    <property type="nucleotide sequence ID" value="NZ_JAOQJD010000002.1"/>
</dbReference>
<keyword evidence="4" id="KW-1185">Reference proteome</keyword>
<keyword evidence="1 3" id="KW-0378">Hydrolase</keyword>
<comment type="caution">
    <text evidence="3">The sequence shown here is derived from an EMBL/GenBank/DDBJ whole genome shotgun (WGS) entry which is preliminary data.</text>
</comment>
<gene>
    <name evidence="3" type="ORF">AAA081_01875</name>
</gene>
<evidence type="ECO:0000259" key="2">
    <source>
        <dbReference type="Pfam" id="PF03061"/>
    </source>
</evidence>
<dbReference type="Pfam" id="PF03061">
    <property type="entry name" value="4HBT"/>
    <property type="match status" value="1"/>
</dbReference>
<reference evidence="3 4" key="1">
    <citation type="submission" date="2024-04" db="EMBL/GenBank/DDBJ databases">
        <title>Human intestinal bacterial collection.</title>
        <authorList>
            <person name="Pauvert C."/>
            <person name="Hitch T.C.A."/>
            <person name="Clavel T."/>
        </authorList>
    </citation>
    <scope>NUCLEOTIDE SEQUENCE [LARGE SCALE GENOMIC DNA]</scope>
    <source>
        <strain evidence="3 4">CLA-SR-H026</strain>
    </source>
</reference>
<dbReference type="EC" id="3.1.2.-" evidence="3"/>
<proteinExistence type="predicted"/>